<comment type="function">
    <text evidence="13 15">Part of a heterotetrameric complex that catalyzes the two-step biosynthesis of anthranilate, an intermediate in the biosynthesis of L-tryptophan. In the first step, the glutamine-binding beta subunit (TrpG) of anthranilate synthase (AS) provides the glutamine amidotransferase activity which generates ammonia as a substrate that, along with chorismate, is used in the second step, catalyzed by the large alpha subunit of AS (TrpE) to produce anthranilate. In the absence of TrpG, TrpE can synthesize anthranilate directly from chorismate and high concentrations of ammonia.</text>
</comment>
<dbReference type="PANTHER" id="PTHR11236">
    <property type="entry name" value="AMINOBENZOATE/ANTHRANILATE SYNTHASE"/>
    <property type="match status" value="1"/>
</dbReference>
<evidence type="ECO:0000256" key="15">
    <source>
        <dbReference type="RuleBase" id="RU364045"/>
    </source>
</evidence>
<comment type="catalytic activity">
    <reaction evidence="14 15">
        <text>chorismate + L-glutamine = anthranilate + pyruvate + L-glutamate + H(+)</text>
        <dbReference type="Rhea" id="RHEA:21732"/>
        <dbReference type="ChEBI" id="CHEBI:15361"/>
        <dbReference type="ChEBI" id="CHEBI:15378"/>
        <dbReference type="ChEBI" id="CHEBI:16567"/>
        <dbReference type="ChEBI" id="CHEBI:29748"/>
        <dbReference type="ChEBI" id="CHEBI:29985"/>
        <dbReference type="ChEBI" id="CHEBI:58359"/>
        <dbReference type="EC" id="4.1.3.27"/>
    </reaction>
</comment>
<dbReference type="EMBL" id="PNFZ01000001">
    <property type="protein sequence ID" value="PMB99323.1"/>
    <property type="molecule type" value="Genomic_DNA"/>
</dbReference>
<dbReference type="GO" id="GO:0046872">
    <property type="term" value="F:metal ion binding"/>
    <property type="evidence" value="ECO:0007669"/>
    <property type="project" value="UniProtKB-KW"/>
</dbReference>
<evidence type="ECO:0000256" key="8">
    <source>
        <dbReference type="ARBA" id="ARBA00022723"/>
    </source>
</evidence>
<keyword evidence="8 15" id="KW-0479">Metal-binding</keyword>
<evidence type="ECO:0000259" key="16">
    <source>
        <dbReference type="Pfam" id="PF00425"/>
    </source>
</evidence>
<evidence type="ECO:0000256" key="10">
    <source>
        <dbReference type="ARBA" id="ARBA00022842"/>
    </source>
</evidence>
<evidence type="ECO:0000256" key="5">
    <source>
        <dbReference type="ARBA" id="ARBA00012266"/>
    </source>
</evidence>
<dbReference type="GO" id="GO:0000162">
    <property type="term" value="P:L-tryptophan biosynthetic process"/>
    <property type="evidence" value="ECO:0007669"/>
    <property type="project" value="UniProtKB-UniPathway"/>
</dbReference>
<evidence type="ECO:0000259" key="17">
    <source>
        <dbReference type="Pfam" id="PF04715"/>
    </source>
</evidence>
<dbReference type="OrthoDB" id="3518032at2"/>
<dbReference type="Pfam" id="PF04715">
    <property type="entry name" value="Anth_synt_I_N"/>
    <property type="match status" value="1"/>
</dbReference>
<evidence type="ECO:0000256" key="12">
    <source>
        <dbReference type="ARBA" id="ARBA00023239"/>
    </source>
</evidence>
<evidence type="ECO:0000256" key="1">
    <source>
        <dbReference type="ARBA" id="ARBA00001946"/>
    </source>
</evidence>
<organism evidence="18 19">
    <name type="scientific">Brevibacterium luteolum</name>
    <dbReference type="NCBI Taxonomy" id="199591"/>
    <lineage>
        <taxon>Bacteria</taxon>
        <taxon>Bacillati</taxon>
        <taxon>Actinomycetota</taxon>
        <taxon>Actinomycetes</taxon>
        <taxon>Micrococcales</taxon>
        <taxon>Brevibacteriaceae</taxon>
        <taxon>Brevibacterium</taxon>
    </lineage>
</organism>
<keyword evidence="7 15" id="KW-0028">Amino-acid biosynthesis</keyword>
<dbReference type="GO" id="GO:0004049">
    <property type="term" value="F:anthranilate synthase activity"/>
    <property type="evidence" value="ECO:0007669"/>
    <property type="project" value="UniProtKB-EC"/>
</dbReference>
<evidence type="ECO:0000256" key="7">
    <source>
        <dbReference type="ARBA" id="ARBA00022605"/>
    </source>
</evidence>
<evidence type="ECO:0000256" key="2">
    <source>
        <dbReference type="ARBA" id="ARBA00004873"/>
    </source>
</evidence>
<reference evidence="18 19" key="1">
    <citation type="submission" date="2017-09" db="EMBL/GenBank/DDBJ databases">
        <title>Bacterial strain isolated from the female urinary microbiota.</title>
        <authorList>
            <person name="Thomas-White K."/>
            <person name="Kumar N."/>
            <person name="Forster S."/>
            <person name="Putonti C."/>
            <person name="Lawley T."/>
            <person name="Wolfe A.J."/>
        </authorList>
    </citation>
    <scope>NUCLEOTIDE SEQUENCE [LARGE SCALE GENOMIC DNA]</scope>
    <source>
        <strain evidence="18 19">UMB0680</strain>
    </source>
</reference>
<dbReference type="InterPro" id="IPR006805">
    <property type="entry name" value="Anth_synth_I_N"/>
</dbReference>
<dbReference type="AlphaFoldDB" id="A0A2N6PKW5"/>
<protein>
    <recommendedName>
        <fullName evidence="6 15">Anthranilate synthase component 1</fullName>
        <ecNumber evidence="5 15">4.1.3.27</ecNumber>
    </recommendedName>
</protein>
<keyword evidence="12 15" id="KW-0456">Lyase</keyword>
<feature type="domain" description="Chorismate-utilising enzyme C-terminal" evidence="16">
    <location>
        <begin position="226"/>
        <end position="484"/>
    </location>
</feature>
<gene>
    <name evidence="15" type="primary">trpE</name>
    <name evidence="18" type="ORF">CJ198_01980</name>
</gene>
<dbReference type="InterPro" id="IPR015890">
    <property type="entry name" value="Chorismate_C"/>
</dbReference>
<dbReference type="InterPro" id="IPR005801">
    <property type="entry name" value="ADC_synthase"/>
</dbReference>
<evidence type="ECO:0000256" key="6">
    <source>
        <dbReference type="ARBA" id="ARBA00020653"/>
    </source>
</evidence>
<dbReference type="PRINTS" id="PR00095">
    <property type="entry name" value="ANTSNTHASEI"/>
</dbReference>
<evidence type="ECO:0000256" key="13">
    <source>
        <dbReference type="ARBA" id="ARBA00025634"/>
    </source>
</evidence>
<keyword evidence="11 15" id="KW-0057">Aromatic amino acid biosynthesis</keyword>
<dbReference type="Gene3D" id="3.60.120.10">
    <property type="entry name" value="Anthranilate synthase"/>
    <property type="match status" value="1"/>
</dbReference>
<dbReference type="RefSeq" id="WP_102160269.1">
    <property type="nucleotide sequence ID" value="NZ_PNFZ01000001.1"/>
</dbReference>
<keyword evidence="9 15" id="KW-0822">Tryptophan biosynthesis</keyword>
<comment type="cofactor">
    <cofactor evidence="1 15">
        <name>Mg(2+)</name>
        <dbReference type="ChEBI" id="CHEBI:18420"/>
    </cofactor>
</comment>
<feature type="domain" description="Anthranilate synthase component I N-terminal" evidence="17">
    <location>
        <begin position="29"/>
        <end position="170"/>
    </location>
</feature>
<comment type="subunit">
    <text evidence="4 15">Heterotetramer consisting of two non-identical subunits: a beta subunit (TrpG) and a large alpha subunit (TrpE).</text>
</comment>
<evidence type="ECO:0000256" key="11">
    <source>
        <dbReference type="ARBA" id="ARBA00023141"/>
    </source>
</evidence>
<keyword evidence="19" id="KW-1185">Reference proteome</keyword>
<evidence type="ECO:0000256" key="9">
    <source>
        <dbReference type="ARBA" id="ARBA00022822"/>
    </source>
</evidence>
<evidence type="ECO:0000313" key="18">
    <source>
        <dbReference type="EMBL" id="PMB99323.1"/>
    </source>
</evidence>
<dbReference type="UniPathway" id="UPA00035">
    <property type="reaction ID" value="UER00040"/>
</dbReference>
<dbReference type="PANTHER" id="PTHR11236:SF46">
    <property type="entry name" value="ANTHRANILATE SYNTHASE COMPONENT 1"/>
    <property type="match status" value="1"/>
</dbReference>
<evidence type="ECO:0000256" key="4">
    <source>
        <dbReference type="ARBA" id="ARBA00011575"/>
    </source>
</evidence>
<evidence type="ECO:0000313" key="19">
    <source>
        <dbReference type="Proteomes" id="UP000235703"/>
    </source>
</evidence>
<evidence type="ECO:0000256" key="14">
    <source>
        <dbReference type="ARBA" id="ARBA00047683"/>
    </source>
</evidence>
<keyword evidence="10 15" id="KW-0460">Magnesium</keyword>
<comment type="pathway">
    <text evidence="2 15">Amino-acid biosynthesis; L-tryptophan biosynthesis; L-tryptophan from chorismate: step 1/5.</text>
</comment>
<dbReference type="InterPro" id="IPR005256">
    <property type="entry name" value="Anth_synth_I_PabB"/>
</dbReference>
<evidence type="ECO:0000256" key="3">
    <source>
        <dbReference type="ARBA" id="ARBA00009562"/>
    </source>
</evidence>
<dbReference type="NCBIfam" id="NF010086">
    <property type="entry name" value="PRK13571.1"/>
    <property type="match status" value="1"/>
</dbReference>
<name>A0A2N6PKW5_9MICO</name>
<comment type="similarity">
    <text evidence="3 15">Belongs to the anthranilate synthase component I family.</text>
</comment>
<dbReference type="EC" id="4.1.3.27" evidence="5 15"/>
<dbReference type="SUPFAM" id="SSF56322">
    <property type="entry name" value="ADC synthase"/>
    <property type="match status" value="1"/>
</dbReference>
<accession>A0A2N6PKW5</accession>
<dbReference type="InterPro" id="IPR019999">
    <property type="entry name" value="Anth_synth_I-like"/>
</dbReference>
<dbReference type="Pfam" id="PF00425">
    <property type="entry name" value="Chorismate_bind"/>
    <property type="match status" value="1"/>
</dbReference>
<sequence>MHISPTREEFRASAEHHRLVPVFTRVLADAETPLSLYRKLAAGRSGAFLFESASQGQWDRYSFIGRDPVATLTEQDGELLWLGTAPAGAPTSGDVLTGLHETMRLLSIERPHAGLPPMISSFVGYLGWHFVRRTERLGPGPEPVDAVPELSLSVPGDVAIYDHYTSEVTLVANVVNVNGLDSGVDDAYDAGCQRLEAMLTELATPLESDVAWYDRAEPQVSSRTDRDDYLQMIERAKGNIVDGDVFQVVLSQRFEAECTADPLDVYRLLRTFNPSPYMYLLDVPTPDGTPMAIVGSSPEALVTVTDGKVETHPIAGSRPRGATAEEDRQLAAELLADEKERAEHLMLVDLARNDLSKVCRPGSVDVVNFMEIERYSHIMHIGSTVVGTCDDDVDGIDVLSAVFPAGTLSGAPKPRALQLIDDYETVARGVYGGAVGYLSFTGDLNVAIAIRTGVIRNGRISVSAGAGVVADSVPASEDQESRNKAAAVLRAAAAAQTLTRPNGSAAEVRP</sequence>
<proteinExistence type="inferred from homology"/>
<comment type="caution">
    <text evidence="18">The sequence shown here is derived from an EMBL/GenBank/DDBJ whole genome shotgun (WGS) entry which is preliminary data.</text>
</comment>
<dbReference type="NCBIfam" id="TIGR00564">
    <property type="entry name" value="trpE_most"/>
    <property type="match status" value="1"/>
</dbReference>
<dbReference type="Proteomes" id="UP000235703">
    <property type="component" value="Unassembled WGS sequence"/>
</dbReference>